<dbReference type="AlphaFoldDB" id="A0A328ABY4"/>
<reference evidence="3" key="1">
    <citation type="submission" date="2018-05" db="EMBL/GenBank/DDBJ databases">
        <authorList>
            <person name="Li X."/>
        </authorList>
    </citation>
    <scope>NUCLEOTIDE SEQUENCE [LARGE SCALE GENOMIC DNA]</scope>
    <source>
        <strain evidence="3">YIM 73061</strain>
    </source>
</reference>
<feature type="region of interest" description="Disordered" evidence="1">
    <location>
        <begin position="51"/>
        <end position="76"/>
    </location>
</feature>
<proteinExistence type="predicted"/>
<dbReference type="EMBL" id="QFYR01000003">
    <property type="protein sequence ID" value="RAK52129.1"/>
    <property type="molecule type" value="Genomic_DNA"/>
</dbReference>
<gene>
    <name evidence="2" type="ORF">DJ018_13315</name>
</gene>
<dbReference type="RefSeq" id="WP_111515453.1">
    <property type="nucleotide sequence ID" value="NZ_QFYR01000003.1"/>
</dbReference>
<sequence>MSRDANAICDRCGFQRKHHQLRKEWDGLMVCAECYDPRPVHLDPPRIYPEGMPVRDARPEPAPVFVGDNDLQPEDL</sequence>
<keyword evidence="3" id="KW-1185">Reference proteome</keyword>
<name>A0A328ABY4_9CAUL</name>
<accession>A0A328ABY4</accession>
<protein>
    <submittedName>
        <fullName evidence="2">Uncharacterized protein</fullName>
    </submittedName>
</protein>
<dbReference type="Proteomes" id="UP000249725">
    <property type="component" value="Unassembled WGS sequence"/>
</dbReference>
<evidence type="ECO:0000313" key="3">
    <source>
        <dbReference type="Proteomes" id="UP000249725"/>
    </source>
</evidence>
<organism evidence="2 3">
    <name type="scientific">Phenylobacterium deserti</name>
    <dbReference type="NCBI Taxonomy" id="1914756"/>
    <lineage>
        <taxon>Bacteria</taxon>
        <taxon>Pseudomonadati</taxon>
        <taxon>Pseudomonadota</taxon>
        <taxon>Alphaproteobacteria</taxon>
        <taxon>Caulobacterales</taxon>
        <taxon>Caulobacteraceae</taxon>
        <taxon>Phenylobacterium</taxon>
    </lineage>
</organism>
<evidence type="ECO:0000256" key="1">
    <source>
        <dbReference type="SAM" id="MobiDB-lite"/>
    </source>
</evidence>
<evidence type="ECO:0000313" key="2">
    <source>
        <dbReference type="EMBL" id="RAK52129.1"/>
    </source>
</evidence>
<comment type="caution">
    <text evidence="2">The sequence shown here is derived from an EMBL/GenBank/DDBJ whole genome shotgun (WGS) entry which is preliminary data.</text>
</comment>